<dbReference type="Pfam" id="PF03924">
    <property type="entry name" value="CHASE"/>
    <property type="match status" value="1"/>
</dbReference>
<evidence type="ECO:0000313" key="9">
    <source>
        <dbReference type="Proteomes" id="UP001375382"/>
    </source>
</evidence>
<keyword evidence="3 5" id="KW-1133">Transmembrane helix</keyword>
<reference evidence="8 9" key="1">
    <citation type="journal article" date="2023" name="Ecotoxicol. Environ. Saf.">
        <title>Mercury remediation potential of mercury-resistant strain Rheinheimera metallidurans sp. nov. isolated from a municipal waste dumping site.</title>
        <authorList>
            <person name="Yadav V."/>
            <person name="Manjhi A."/>
            <person name="Vadakedath N."/>
        </authorList>
    </citation>
    <scope>NUCLEOTIDE SEQUENCE [LARGE SCALE GENOMIC DNA]</scope>
    <source>
        <strain evidence="8 9">E-49</strain>
    </source>
</reference>
<evidence type="ECO:0000256" key="2">
    <source>
        <dbReference type="ARBA" id="ARBA00022692"/>
    </source>
</evidence>
<dbReference type="Gene3D" id="3.30.70.270">
    <property type="match status" value="1"/>
</dbReference>
<keyword evidence="9" id="KW-1185">Reference proteome</keyword>
<accession>A0ABU8C971</accession>
<name>A0ABU8C971_9GAMM</name>
<dbReference type="InterPro" id="IPR043128">
    <property type="entry name" value="Rev_trsase/Diguanyl_cyclase"/>
</dbReference>
<evidence type="ECO:0000313" key="8">
    <source>
        <dbReference type="EMBL" id="MEH8018359.1"/>
    </source>
</evidence>
<dbReference type="Gene3D" id="3.30.450.350">
    <property type="entry name" value="CHASE domain"/>
    <property type="match status" value="1"/>
</dbReference>
<evidence type="ECO:0000256" key="5">
    <source>
        <dbReference type="SAM" id="Phobius"/>
    </source>
</evidence>
<evidence type="ECO:0000256" key="3">
    <source>
        <dbReference type="ARBA" id="ARBA00022989"/>
    </source>
</evidence>
<evidence type="ECO:0000256" key="4">
    <source>
        <dbReference type="ARBA" id="ARBA00023136"/>
    </source>
</evidence>
<dbReference type="InterPro" id="IPR042240">
    <property type="entry name" value="CHASE_sf"/>
</dbReference>
<dbReference type="InterPro" id="IPR029787">
    <property type="entry name" value="Nucleotide_cyclase"/>
</dbReference>
<comment type="subcellular location">
    <subcellularLocation>
        <location evidence="1">Membrane</location>
    </subcellularLocation>
</comment>
<sequence>MLAATIVSSLFVAMSVAIVEQILQAERIKHAAQARNNLNLQLMTAKGLLESAVVLDTYIGNSVATLATVAPDVVVSNWSVIAGQFIEQARFARSVALAPNDVIGYIYPLQGNEKALGLDFRSQTEQFKAVQQARESKDVVIAGPVLLVQGGQGVIIRYPVFTDFPLNQQYWGNISVVIDFDQLLDQAGLAEITGANIALRGKDAKGRHGAVFYGDPAVFAQPDIEMPISFPGGGWLLAARYQQDALMLDSPRAHIMRVSLYLLCIVGYIALFVFYQAYKRSKQYAYYDELTGIANRRLMLKRLQELEEQSSDRAQYALLNIDLNKFKQINDSYGHAAGDALLKFVAEQLKAKLRSSDLVARMGGDEFMVLLYRLENLQQAQAQAAKLQAHFAGHSFIWQGSEFTASLSIGAAHSNEVAGSAEDLIMLADKRMYQLKTAAKDASI</sequence>
<feature type="domain" description="CHASE" evidence="6">
    <location>
        <begin position="102"/>
        <end position="238"/>
    </location>
</feature>
<comment type="caution">
    <text evidence="8">The sequence shown here is derived from an EMBL/GenBank/DDBJ whole genome shotgun (WGS) entry which is preliminary data.</text>
</comment>
<dbReference type="InterPro" id="IPR052163">
    <property type="entry name" value="DGC-Regulatory_Protein"/>
</dbReference>
<feature type="transmembrane region" description="Helical" evidence="5">
    <location>
        <begin position="258"/>
        <end position="278"/>
    </location>
</feature>
<dbReference type="SMART" id="SM00267">
    <property type="entry name" value="GGDEF"/>
    <property type="match status" value="1"/>
</dbReference>
<dbReference type="Pfam" id="PF00990">
    <property type="entry name" value="GGDEF"/>
    <property type="match status" value="1"/>
</dbReference>
<dbReference type="PANTHER" id="PTHR46663:SF2">
    <property type="entry name" value="GGDEF DOMAIN-CONTAINING PROTEIN"/>
    <property type="match status" value="1"/>
</dbReference>
<dbReference type="PANTHER" id="PTHR46663">
    <property type="entry name" value="DIGUANYLATE CYCLASE DGCT-RELATED"/>
    <property type="match status" value="1"/>
</dbReference>
<dbReference type="NCBIfam" id="TIGR00254">
    <property type="entry name" value="GGDEF"/>
    <property type="match status" value="1"/>
</dbReference>
<keyword evidence="4 5" id="KW-0472">Membrane</keyword>
<proteinExistence type="predicted"/>
<protein>
    <submittedName>
        <fullName evidence="8">Sensor domain-containing diguanylate cyclase</fullName>
    </submittedName>
</protein>
<dbReference type="SUPFAM" id="SSF55073">
    <property type="entry name" value="Nucleotide cyclase"/>
    <property type="match status" value="1"/>
</dbReference>
<dbReference type="Proteomes" id="UP001375382">
    <property type="component" value="Unassembled WGS sequence"/>
</dbReference>
<dbReference type="EMBL" id="JALAAR010000012">
    <property type="protein sequence ID" value="MEH8018359.1"/>
    <property type="molecule type" value="Genomic_DNA"/>
</dbReference>
<dbReference type="SMART" id="SM01079">
    <property type="entry name" value="CHASE"/>
    <property type="match status" value="1"/>
</dbReference>
<evidence type="ECO:0000256" key="1">
    <source>
        <dbReference type="ARBA" id="ARBA00004370"/>
    </source>
</evidence>
<dbReference type="InterPro" id="IPR000160">
    <property type="entry name" value="GGDEF_dom"/>
</dbReference>
<feature type="domain" description="GGDEF" evidence="7">
    <location>
        <begin position="314"/>
        <end position="444"/>
    </location>
</feature>
<organism evidence="8 9">
    <name type="scientific">Rheinheimera muenzenbergensis</name>
    <dbReference type="NCBI Taxonomy" id="1193628"/>
    <lineage>
        <taxon>Bacteria</taxon>
        <taxon>Pseudomonadati</taxon>
        <taxon>Pseudomonadota</taxon>
        <taxon>Gammaproteobacteria</taxon>
        <taxon>Chromatiales</taxon>
        <taxon>Chromatiaceae</taxon>
        <taxon>Rheinheimera</taxon>
    </lineage>
</organism>
<gene>
    <name evidence="8" type="ORF">MN202_14050</name>
</gene>
<evidence type="ECO:0000259" key="6">
    <source>
        <dbReference type="PROSITE" id="PS50839"/>
    </source>
</evidence>
<dbReference type="RefSeq" id="WP_335736766.1">
    <property type="nucleotide sequence ID" value="NZ_JALAAR010000012.1"/>
</dbReference>
<evidence type="ECO:0000259" key="7">
    <source>
        <dbReference type="PROSITE" id="PS50887"/>
    </source>
</evidence>
<dbReference type="CDD" id="cd01949">
    <property type="entry name" value="GGDEF"/>
    <property type="match status" value="1"/>
</dbReference>
<dbReference type="InterPro" id="IPR006189">
    <property type="entry name" value="CHASE_dom"/>
</dbReference>
<keyword evidence="2 5" id="KW-0812">Transmembrane</keyword>
<dbReference type="PROSITE" id="PS50839">
    <property type="entry name" value="CHASE"/>
    <property type="match status" value="1"/>
</dbReference>
<dbReference type="PROSITE" id="PS50887">
    <property type="entry name" value="GGDEF"/>
    <property type="match status" value="1"/>
</dbReference>